<dbReference type="Proteomes" id="UP000053676">
    <property type="component" value="Unassembled WGS sequence"/>
</dbReference>
<gene>
    <name evidence="1" type="ORF">NECAME_06403</name>
</gene>
<evidence type="ECO:0000313" key="1">
    <source>
        <dbReference type="EMBL" id="ETN85380.1"/>
    </source>
</evidence>
<accession>W2TTI7</accession>
<dbReference type="AlphaFoldDB" id="W2TTI7"/>
<dbReference type="KEGG" id="nai:NECAME_06403"/>
<dbReference type="OrthoDB" id="5833177at2759"/>
<proteinExistence type="predicted"/>
<organism evidence="1 2">
    <name type="scientific">Necator americanus</name>
    <name type="common">Human hookworm</name>
    <dbReference type="NCBI Taxonomy" id="51031"/>
    <lineage>
        <taxon>Eukaryota</taxon>
        <taxon>Metazoa</taxon>
        <taxon>Ecdysozoa</taxon>
        <taxon>Nematoda</taxon>
        <taxon>Chromadorea</taxon>
        <taxon>Rhabditida</taxon>
        <taxon>Rhabditina</taxon>
        <taxon>Rhabditomorpha</taxon>
        <taxon>Strongyloidea</taxon>
        <taxon>Ancylostomatidae</taxon>
        <taxon>Bunostominae</taxon>
        <taxon>Necator</taxon>
    </lineage>
</organism>
<evidence type="ECO:0000313" key="2">
    <source>
        <dbReference type="Proteomes" id="UP000053676"/>
    </source>
</evidence>
<dbReference type="EMBL" id="KI657736">
    <property type="protein sequence ID" value="ETN85380.1"/>
    <property type="molecule type" value="Genomic_DNA"/>
</dbReference>
<reference evidence="2" key="1">
    <citation type="journal article" date="2014" name="Nat. Genet.">
        <title>Genome of the human hookworm Necator americanus.</title>
        <authorList>
            <person name="Tang Y.T."/>
            <person name="Gao X."/>
            <person name="Rosa B.A."/>
            <person name="Abubucker S."/>
            <person name="Hallsworth-Pepin K."/>
            <person name="Martin J."/>
            <person name="Tyagi R."/>
            <person name="Heizer E."/>
            <person name="Zhang X."/>
            <person name="Bhonagiri-Palsikar V."/>
            <person name="Minx P."/>
            <person name="Warren W.C."/>
            <person name="Wang Q."/>
            <person name="Zhan B."/>
            <person name="Hotez P.J."/>
            <person name="Sternberg P.W."/>
            <person name="Dougall A."/>
            <person name="Gaze S.T."/>
            <person name="Mulvenna J."/>
            <person name="Sotillo J."/>
            <person name="Ranganathan S."/>
            <person name="Rabelo E.M."/>
            <person name="Wilson R.K."/>
            <person name="Felgner P.L."/>
            <person name="Bethony J."/>
            <person name="Hawdon J.M."/>
            <person name="Gasser R.B."/>
            <person name="Loukas A."/>
            <person name="Mitreva M."/>
        </authorList>
    </citation>
    <scope>NUCLEOTIDE SEQUENCE [LARGE SCALE GENOMIC DNA]</scope>
</reference>
<name>W2TTI7_NECAM</name>
<sequence>MKIEGEQQDAMGYDAREDTRKPYFFEREPSPKTCALLRRMNSKSLLAALKSGDSDRAKTLLKSVHASQWPSEILLPFALREVLRGHAIVNELSYVAKCFR</sequence>
<keyword evidence="2" id="KW-1185">Reference proteome</keyword>
<protein>
    <submittedName>
        <fullName evidence="1">Uncharacterized protein</fullName>
    </submittedName>
</protein>